<keyword evidence="1" id="KW-0732">Signal</keyword>
<evidence type="ECO:0000256" key="1">
    <source>
        <dbReference type="SAM" id="SignalP"/>
    </source>
</evidence>
<name>R4PWK9_9BACT</name>
<dbReference type="KEGG" id="saal:L336_0436"/>
<dbReference type="EMBL" id="CP005957">
    <property type="protein sequence ID" value="AGL62142.1"/>
    <property type="molecule type" value="Genomic_DNA"/>
</dbReference>
<proteinExistence type="predicted"/>
<dbReference type="RefSeq" id="WP_015641592.1">
    <property type="nucleotide sequence ID" value="NC_021219.1"/>
</dbReference>
<dbReference type="AlphaFoldDB" id="R4PWK9"/>
<gene>
    <name evidence="2" type="ORF">L336_0436</name>
</gene>
<evidence type="ECO:0000313" key="2">
    <source>
        <dbReference type="EMBL" id="AGL62142.1"/>
    </source>
</evidence>
<keyword evidence="3" id="KW-1185">Reference proteome</keyword>
<evidence type="ECO:0008006" key="4">
    <source>
        <dbReference type="Google" id="ProtNLM"/>
    </source>
</evidence>
<protein>
    <recommendedName>
        <fullName evidence="4">DUF11 domain-containing protein</fullName>
    </recommendedName>
</protein>
<sequence length="165" mass="16714">MRNKIISLAIVLVSAASIAYASFATTLTVNGTGTATGNWAVEIISITPTGQVGATDHASTPSFTATSATFNVDLAYPGATSSYQVVIKNKGNINAKLSTITNLTAINSGAPTYLTYAISGVAVNDTLAPNASTTATISVTWAASASTNPSGANKAATITFNYVQN</sequence>
<reference evidence="2 3" key="1">
    <citation type="journal article" date="2013" name="Nat. Biotechnol.">
        <title>Genome sequences of rare, uncultured bacteria obtained by differential coverage binning of multiple metagenomes.</title>
        <authorList>
            <person name="Albertsen M."/>
            <person name="Hugenholtz P."/>
            <person name="Skarshewski A."/>
            <person name="Nielsen K.L."/>
            <person name="Tyson G.W."/>
            <person name="Nielsen P.H."/>
        </authorList>
    </citation>
    <scope>NUCLEOTIDE SEQUENCE [LARGE SCALE GENOMIC DNA]</scope>
    <source>
        <strain evidence="2">TM71</strain>
    </source>
</reference>
<evidence type="ECO:0000313" key="3">
    <source>
        <dbReference type="Proteomes" id="UP000013893"/>
    </source>
</evidence>
<dbReference type="Proteomes" id="UP000013893">
    <property type="component" value="Chromosome"/>
</dbReference>
<feature type="signal peptide" evidence="1">
    <location>
        <begin position="1"/>
        <end position="21"/>
    </location>
</feature>
<dbReference type="PATRIC" id="fig|1332188.3.peg.428"/>
<feature type="chain" id="PRO_5004377636" description="DUF11 domain-containing protein" evidence="1">
    <location>
        <begin position="22"/>
        <end position="165"/>
    </location>
</feature>
<organism evidence="2 3">
    <name type="scientific">Candidatus Saccharimonas aalborgensis</name>
    <dbReference type="NCBI Taxonomy" id="1332188"/>
    <lineage>
        <taxon>Bacteria</taxon>
        <taxon>Candidatus Saccharimonadota</taxon>
        <taxon>Candidatus Saccharimonadia</taxon>
        <taxon>Candidatus Saccharimonadales</taxon>
        <taxon>Candidatus Saccharimonadaceae</taxon>
        <taxon>Candidatus Saccharimonas</taxon>
    </lineage>
</organism>
<dbReference type="HOGENOM" id="CLU_1607860_0_0_0"/>
<accession>R4PWK9</accession>